<dbReference type="GO" id="GO:0051301">
    <property type="term" value="P:cell division"/>
    <property type="evidence" value="ECO:0007669"/>
    <property type="project" value="UniProtKB-UniRule"/>
</dbReference>
<dbReference type="GO" id="GO:0008278">
    <property type="term" value="C:cohesin complex"/>
    <property type="evidence" value="ECO:0007669"/>
    <property type="project" value="UniProtKB-UniRule"/>
</dbReference>
<protein>
    <recommendedName>
        <fullName evidence="2">Cohesin subunit SA</fullName>
    </recommendedName>
    <alternativeName>
        <fullName evidence="2">SCC3 homolog</fullName>
    </alternativeName>
    <alternativeName>
        <fullName evidence="2">Stromal antigen</fullName>
    </alternativeName>
</protein>
<keyword evidence="4" id="KW-0472">Membrane</keyword>
<dbReference type="Pfam" id="PF08514">
    <property type="entry name" value="STAG"/>
    <property type="match status" value="1"/>
</dbReference>
<keyword evidence="2" id="KW-0131">Cell cycle</keyword>
<feature type="coiled-coil region" evidence="3">
    <location>
        <begin position="233"/>
        <end position="263"/>
    </location>
</feature>
<evidence type="ECO:0000313" key="7">
    <source>
        <dbReference type="Proteomes" id="UP000694723"/>
    </source>
</evidence>
<dbReference type="GO" id="GO:0007059">
    <property type="term" value="P:chromosome segregation"/>
    <property type="evidence" value="ECO:0007669"/>
    <property type="project" value="UniProtKB-KW"/>
</dbReference>
<feature type="domain" description="SCD" evidence="5">
    <location>
        <begin position="269"/>
        <end position="339"/>
    </location>
</feature>
<feature type="transmembrane region" description="Helical" evidence="4">
    <location>
        <begin position="56"/>
        <end position="75"/>
    </location>
</feature>
<keyword evidence="3" id="KW-0175">Coiled coil</keyword>
<evidence type="ECO:0000313" key="6">
    <source>
        <dbReference type="Ensembl" id="ENSSSCP00060015643.1"/>
    </source>
</evidence>
<accession>A0A8D1UWP9</accession>
<name>A0A8D1UWP9_PIG</name>
<organism evidence="6 7">
    <name type="scientific">Sus scrofa</name>
    <name type="common">Pig</name>
    <dbReference type="NCBI Taxonomy" id="9823"/>
    <lineage>
        <taxon>Eukaryota</taxon>
        <taxon>Metazoa</taxon>
        <taxon>Chordata</taxon>
        <taxon>Craniata</taxon>
        <taxon>Vertebrata</taxon>
        <taxon>Euteleostomi</taxon>
        <taxon>Mammalia</taxon>
        <taxon>Eutheria</taxon>
        <taxon>Laurasiatheria</taxon>
        <taxon>Artiodactyla</taxon>
        <taxon>Suina</taxon>
        <taxon>Suidae</taxon>
        <taxon>Sus</taxon>
    </lineage>
</organism>
<comment type="similarity">
    <text evidence="1 2">Belongs to the SCC3 family.</text>
</comment>
<proteinExistence type="inferred from homology"/>
<evidence type="ECO:0000256" key="4">
    <source>
        <dbReference type="SAM" id="Phobius"/>
    </source>
</evidence>
<dbReference type="GO" id="GO:0007062">
    <property type="term" value="P:sister chromatid cohesion"/>
    <property type="evidence" value="ECO:0007669"/>
    <property type="project" value="UniProtKB-UniRule"/>
</dbReference>
<dbReference type="AlphaFoldDB" id="A0A8D1UWP9"/>
<evidence type="ECO:0000256" key="1">
    <source>
        <dbReference type="ARBA" id="ARBA00005486"/>
    </source>
</evidence>
<keyword evidence="2" id="KW-0539">Nucleus</keyword>
<dbReference type="Ensembl" id="ENSSSCT00060036750.1">
    <property type="protein sequence ID" value="ENSSSCP00060015643.1"/>
    <property type="gene ID" value="ENSSSCG00060027125.1"/>
</dbReference>
<dbReference type="Proteomes" id="UP000694723">
    <property type="component" value="Unplaced"/>
</dbReference>
<sequence>MKMQVIEVGHRCSSDPQLLWLFHRLAAVAPIRPLAWELPYAVGRARKSQKKEKKILYIYLLSLLFLYIFSPQSVVDDWIESYKQDRDIALLDLINFFIQCSGCRGTVRIEMFRNMQNAEIIRKMTEEFDEDSGDYPLTMPGPQWKKFRSNFCEFIGVLIRQCQYSIIYDEYMMDTVISLLTGLSDSQVRAFRHTSTLAAMKLMTALVNVALNLSIHQDNTQRQYEAERNKMIGKRANERLELLLQKRKELQENQDEIENMMNSIFKGIFVHRYRDAIAEIRAICIEEIGVWMKMYSDAFLNDSYLKYVGWTLHDRVSYSVISFGRRYAFPGVPVVVQQK</sequence>
<reference evidence="6" key="1">
    <citation type="submission" date="2025-08" db="UniProtKB">
        <authorList>
            <consortium name="Ensembl"/>
        </authorList>
    </citation>
    <scope>IDENTIFICATION</scope>
</reference>
<dbReference type="InterPro" id="IPR020839">
    <property type="entry name" value="SCD"/>
</dbReference>
<evidence type="ECO:0000256" key="3">
    <source>
        <dbReference type="SAM" id="Coils"/>
    </source>
</evidence>
<comment type="subunit">
    <text evidence="2">Part of the cohesin complex which is composed of a heterodimer between a SMC1 protein (SMC1A or SMC1B) and SMC3, which are attached via their hinge domain, and RAD21 which link them at their heads, and one STAG protein.</text>
</comment>
<comment type="function">
    <text evidence="2">Component of cohesin complex, a complex required for the cohesion of sister chromatids after DNA replication. The cohesin complex apparently forms a large proteinaceous ring within which sister chromatids can be trapped. At anaphase, the complex is cleaved and dissociates from chromatin, allowing sister chromatids to segregate.</text>
</comment>
<evidence type="ECO:0000259" key="5">
    <source>
        <dbReference type="PROSITE" id="PS51425"/>
    </source>
</evidence>
<evidence type="ECO:0000256" key="2">
    <source>
        <dbReference type="RuleBase" id="RU369063"/>
    </source>
</evidence>
<dbReference type="PROSITE" id="PS51425">
    <property type="entry name" value="SCD"/>
    <property type="match status" value="1"/>
</dbReference>
<dbReference type="GO" id="GO:0005634">
    <property type="term" value="C:nucleus"/>
    <property type="evidence" value="ECO:0007669"/>
    <property type="project" value="UniProtKB-SubCell"/>
</dbReference>
<dbReference type="PANTHER" id="PTHR11199">
    <property type="entry name" value="STROMAL ANTIGEN"/>
    <property type="match status" value="1"/>
</dbReference>
<keyword evidence="2" id="KW-0158">Chromosome</keyword>
<comment type="subcellular location">
    <subcellularLocation>
        <location evidence="2">Nucleus</location>
    </subcellularLocation>
    <subcellularLocation>
        <location evidence="2">Chromosome</location>
    </subcellularLocation>
    <subcellularLocation>
        <location evidence="2">Chromosome</location>
        <location evidence="2">Centromere</location>
    </subcellularLocation>
</comment>
<keyword evidence="4" id="KW-0812">Transmembrane</keyword>
<keyword evidence="2" id="KW-0132">Cell division</keyword>
<keyword evidence="2" id="KW-0159">Chromosome partition</keyword>
<dbReference type="GO" id="GO:0000785">
    <property type="term" value="C:chromatin"/>
    <property type="evidence" value="ECO:0007669"/>
    <property type="project" value="UniProtKB-UniRule"/>
</dbReference>
<dbReference type="Pfam" id="PF21581">
    <property type="entry name" value="SCD"/>
    <property type="match status" value="1"/>
</dbReference>
<dbReference type="GO" id="GO:0000775">
    <property type="term" value="C:chromosome, centromeric region"/>
    <property type="evidence" value="ECO:0007669"/>
    <property type="project" value="UniProtKB-SubCell"/>
</dbReference>
<dbReference type="PANTHER" id="PTHR11199:SF6">
    <property type="entry name" value="COHESIN SUBUNIT SA-1"/>
    <property type="match status" value="1"/>
</dbReference>
<keyword evidence="4" id="KW-1133">Transmembrane helix</keyword>
<dbReference type="InterPro" id="IPR013721">
    <property type="entry name" value="STAG"/>
</dbReference>
<dbReference type="InterPro" id="IPR039662">
    <property type="entry name" value="Cohesin_Scc3/SA"/>
</dbReference>